<evidence type="ECO:0000256" key="7">
    <source>
        <dbReference type="ARBA" id="ARBA00022989"/>
    </source>
</evidence>
<evidence type="ECO:0000256" key="1">
    <source>
        <dbReference type="ARBA" id="ARBA00004127"/>
    </source>
</evidence>
<dbReference type="NCBIfam" id="TIGR01939">
    <property type="entry name" value="nqrD"/>
    <property type="match status" value="1"/>
</dbReference>
<evidence type="ECO:0000256" key="8">
    <source>
        <dbReference type="ARBA" id="ARBA00023027"/>
    </source>
</evidence>
<dbReference type="AlphaFoldDB" id="A0A0F8ZFZ0"/>
<evidence type="ECO:0000256" key="12">
    <source>
        <dbReference type="ARBA" id="ARBA00023136"/>
    </source>
</evidence>
<dbReference type="PANTHER" id="PTHR30586">
    <property type="entry name" value="ELECTRON TRANSPORT COMPLEX PROTEIN RNFE"/>
    <property type="match status" value="1"/>
</dbReference>
<evidence type="ECO:0008006" key="16">
    <source>
        <dbReference type="Google" id="ProtNLM"/>
    </source>
</evidence>
<keyword evidence="6" id="KW-1278">Translocase</keyword>
<comment type="subcellular location">
    <subcellularLocation>
        <location evidence="1">Endomembrane system</location>
        <topology evidence="1">Multi-pass membrane protein</topology>
    </subcellularLocation>
</comment>
<evidence type="ECO:0000256" key="9">
    <source>
        <dbReference type="ARBA" id="ARBA00023053"/>
    </source>
</evidence>
<evidence type="ECO:0000256" key="6">
    <source>
        <dbReference type="ARBA" id="ARBA00022967"/>
    </source>
</evidence>
<dbReference type="GO" id="GO:0005886">
    <property type="term" value="C:plasma membrane"/>
    <property type="evidence" value="ECO:0007669"/>
    <property type="project" value="TreeGrafter"/>
</dbReference>
<feature type="transmembrane region" description="Helical" evidence="14">
    <location>
        <begin position="116"/>
        <end position="133"/>
    </location>
</feature>
<organism evidence="15">
    <name type="scientific">marine sediment metagenome</name>
    <dbReference type="NCBI Taxonomy" id="412755"/>
    <lineage>
        <taxon>unclassified sequences</taxon>
        <taxon>metagenomes</taxon>
        <taxon>ecological metagenomes</taxon>
    </lineage>
</organism>
<dbReference type="InterPro" id="IPR011292">
    <property type="entry name" value="NqrD"/>
</dbReference>
<keyword evidence="2" id="KW-0813">Transport</keyword>
<protein>
    <recommendedName>
        <fullName evidence="16">NADH:ubiquinone reductase (Na(+)-transporting) subunit D</fullName>
    </recommendedName>
</protein>
<dbReference type="PANTHER" id="PTHR30586:SF1">
    <property type="entry name" value="NA(+)-TRANSLOCATING NADH-QUINONE REDUCTASE SUBUNIT D"/>
    <property type="match status" value="1"/>
</dbReference>
<sequence length="221" mass="23730">MADSKQTSCISCGSGGLCGGKGLATFKDGAWTTNPLAIQVLGICSALAVTNRLENSLVMGAALIFVCMGSNLFVSLLRKSTPHRIRMIAEVAIIATFVILFDQFLKAFYWDMSKQLGPYVALIITNCIVMGRAEAFATQNPPLLALLDGVANGVGYALILAIIGVFRELIGSGALLGYQVLSETWYTQNLIFVLAPGAFFTVGFLIWVINAINPPMREEVK</sequence>
<keyword evidence="9" id="KW-0915">Sodium</keyword>
<evidence type="ECO:0000256" key="14">
    <source>
        <dbReference type="SAM" id="Phobius"/>
    </source>
</evidence>
<reference evidence="15" key="1">
    <citation type="journal article" date="2015" name="Nature">
        <title>Complex archaea that bridge the gap between prokaryotes and eukaryotes.</title>
        <authorList>
            <person name="Spang A."/>
            <person name="Saw J.H."/>
            <person name="Jorgensen S.L."/>
            <person name="Zaremba-Niedzwiedzka K."/>
            <person name="Martijn J."/>
            <person name="Lind A.E."/>
            <person name="van Eijk R."/>
            <person name="Schleper C."/>
            <person name="Guy L."/>
            <person name="Ettema T.J."/>
        </authorList>
    </citation>
    <scope>NUCLEOTIDE SEQUENCE</scope>
</reference>
<keyword evidence="12 14" id="KW-0472">Membrane</keyword>
<feature type="transmembrane region" description="Helical" evidence="14">
    <location>
        <begin position="190"/>
        <end position="212"/>
    </location>
</feature>
<dbReference type="GO" id="GO:0012505">
    <property type="term" value="C:endomembrane system"/>
    <property type="evidence" value="ECO:0007669"/>
    <property type="project" value="UniProtKB-SubCell"/>
</dbReference>
<dbReference type="GO" id="GO:0016655">
    <property type="term" value="F:oxidoreductase activity, acting on NAD(P)H, quinone or similar compound as acceptor"/>
    <property type="evidence" value="ECO:0007669"/>
    <property type="project" value="InterPro"/>
</dbReference>
<dbReference type="NCBIfam" id="NF006777">
    <property type="entry name" value="PRK09292.1"/>
    <property type="match status" value="1"/>
</dbReference>
<dbReference type="Pfam" id="PF02508">
    <property type="entry name" value="Rnf-Nqr"/>
    <property type="match status" value="1"/>
</dbReference>
<proteinExistence type="predicted"/>
<evidence type="ECO:0000256" key="13">
    <source>
        <dbReference type="ARBA" id="ARBA00023201"/>
    </source>
</evidence>
<comment type="caution">
    <text evidence="15">The sequence shown here is derived from an EMBL/GenBank/DDBJ whole genome shotgun (WGS) entry which is preliminary data.</text>
</comment>
<keyword evidence="3" id="KW-1003">Cell membrane</keyword>
<evidence type="ECO:0000256" key="3">
    <source>
        <dbReference type="ARBA" id="ARBA00022475"/>
    </source>
</evidence>
<evidence type="ECO:0000256" key="5">
    <source>
        <dbReference type="ARBA" id="ARBA00022692"/>
    </source>
</evidence>
<accession>A0A0F8ZFZ0</accession>
<feature type="transmembrane region" description="Helical" evidence="14">
    <location>
        <begin position="145"/>
        <end position="170"/>
    </location>
</feature>
<keyword evidence="4" id="KW-0997">Cell inner membrane</keyword>
<keyword evidence="10" id="KW-0406">Ion transport</keyword>
<dbReference type="PIRSF" id="PIRSF006102">
    <property type="entry name" value="NQR_DE"/>
    <property type="match status" value="1"/>
</dbReference>
<dbReference type="GO" id="GO:0006814">
    <property type="term" value="P:sodium ion transport"/>
    <property type="evidence" value="ECO:0007669"/>
    <property type="project" value="UniProtKB-KW"/>
</dbReference>
<dbReference type="InterPro" id="IPR003667">
    <property type="entry name" value="NqrDE/RnfAE"/>
</dbReference>
<evidence type="ECO:0000256" key="11">
    <source>
        <dbReference type="ARBA" id="ARBA00023075"/>
    </source>
</evidence>
<evidence type="ECO:0000256" key="4">
    <source>
        <dbReference type="ARBA" id="ARBA00022519"/>
    </source>
</evidence>
<feature type="transmembrane region" description="Helical" evidence="14">
    <location>
        <begin position="89"/>
        <end position="110"/>
    </location>
</feature>
<gene>
    <name evidence="15" type="ORF">LCGC14_2974860</name>
</gene>
<evidence type="ECO:0000256" key="2">
    <source>
        <dbReference type="ARBA" id="ARBA00022448"/>
    </source>
</evidence>
<keyword evidence="13" id="KW-0739">Sodium transport</keyword>
<keyword evidence="5 14" id="KW-0812">Transmembrane</keyword>
<dbReference type="EMBL" id="LAZR01060592">
    <property type="protein sequence ID" value="KKK65364.1"/>
    <property type="molecule type" value="Genomic_DNA"/>
</dbReference>
<dbReference type="NCBIfam" id="NF009070">
    <property type="entry name" value="PRK12405.1"/>
    <property type="match status" value="1"/>
</dbReference>
<evidence type="ECO:0000313" key="15">
    <source>
        <dbReference type="EMBL" id="KKK65364.1"/>
    </source>
</evidence>
<keyword evidence="11" id="KW-0830">Ubiquinone</keyword>
<name>A0A0F8ZFZ0_9ZZZZ</name>
<evidence type="ECO:0000256" key="10">
    <source>
        <dbReference type="ARBA" id="ARBA00023065"/>
    </source>
</evidence>
<feature type="transmembrane region" description="Helical" evidence="14">
    <location>
        <begin position="57"/>
        <end position="77"/>
    </location>
</feature>
<keyword evidence="7 14" id="KW-1133">Transmembrane helix</keyword>
<keyword evidence="8" id="KW-0520">NAD</keyword>